<dbReference type="InterPro" id="IPR016162">
    <property type="entry name" value="Ald_DH_N"/>
</dbReference>
<evidence type="ECO:0000256" key="2">
    <source>
        <dbReference type="SAM" id="MobiDB-lite"/>
    </source>
</evidence>
<dbReference type="InterPro" id="IPR016161">
    <property type="entry name" value="Ald_DH/histidinol_DH"/>
</dbReference>
<dbReference type="GO" id="GO:0004030">
    <property type="term" value="F:aldehyde dehydrogenase [NAD(P)+] activity"/>
    <property type="evidence" value="ECO:0007669"/>
    <property type="project" value="UniProtKB-EC"/>
</dbReference>
<dbReference type="EC" id="1.2.1.5" evidence="4"/>
<dbReference type="AlphaFoldDB" id="A0A447TC28"/>
<dbReference type="EMBL" id="LR134182">
    <property type="protein sequence ID" value="VEB42408.1"/>
    <property type="molecule type" value="Genomic_DNA"/>
</dbReference>
<feature type="compositionally biased region" description="Low complexity" evidence="2">
    <location>
        <begin position="77"/>
        <end position="91"/>
    </location>
</feature>
<sequence>MARSHAEWKQLAAELKIEGRAFINGEYRDAAEGKRFDCVNPANGAKLAEIAHCGEADVEAAVKAAAARSNPASGPNSRRSSAPPCSSASRR</sequence>
<protein>
    <submittedName>
        <fullName evidence="4">Aldehyde dehydrogenase PuuC</fullName>
        <ecNumber evidence="4">1.2.1.5</ecNumber>
    </submittedName>
</protein>
<name>A0A447TC28_CHRVL</name>
<organism evidence="4 5">
    <name type="scientific">Chromobacterium violaceum</name>
    <dbReference type="NCBI Taxonomy" id="536"/>
    <lineage>
        <taxon>Bacteria</taxon>
        <taxon>Pseudomonadati</taxon>
        <taxon>Pseudomonadota</taxon>
        <taxon>Betaproteobacteria</taxon>
        <taxon>Neisseriales</taxon>
        <taxon>Chromobacteriaceae</taxon>
        <taxon>Chromobacterium</taxon>
    </lineage>
</organism>
<dbReference type="Proteomes" id="UP000275777">
    <property type="component" value="Chromosome"/>
</dbReference>
<evidence type="ECO:0000259" key="3">
    <source>
        <dbReference type="Pfam" id="PF00171"/>
    </source>
</evidence>
<evidence type="ECO:0000256" key="1">
    <source>
        <dbReference type="ARBA" id="ARBA00023002"/>
    </source>
</evidence>
<dbReference type="Pfam" id="PF00171">
    <property type="entry name" value="Aldedh"/>
    <property type="match status" value="1"/>
</dbReference>
<evidence type="ECO:0000313" key="4">
    <source>
        <dbReference type="EMBL" id="VEB42408.1"/>
    </source>
</evidence>
<feature type="domain" description="Aldehyde dehydrogenase" evidence="3">
    <location>
        <begin position="30"/>
        <end position="69"/>
    </location>
</feature>
<evidence type="ECO:0000313" key="5">
    <source>
        <dbReference type="Proteomes" id="UP000275777"/>
    </source>
</evidence>
<dbReference type="SUPFAM" id="SSF53720">
    <property type="entry name" value="ALDH-like"/>
    <property type="match status" value="1"/>
</dbReference>
<feature type="region of interest" description="Disordered" evidence="2">
    <location>
        <begin position="64"/>
        <end position="91"/>
    </location>
</feature>
<accession>A0A447TC28</accession>
<reference evidence="4 5" key="1">
    <citation type="submission" date="2018-12" db="EMBL/GenBank/DDBJ databases">
        <authorList>
            <consortium name="Pathogen Informatics"/>
        </authorList>
    </citation>
    <scope>NUCLEOTIDE SEQUENCE [LARGE SCALE GENOMIC DNA]</scope>
    <source>
        <strain evidence="4 5">NCTC9695</strain>
    </source>
</reference>
<gene>
    <name evidence="4" type="primary">puuC_2</name>
    <name evidence="4" type="ORF">NCTC9695_02858</name>
</gene>
<dbReference type="Gene3D" id="3.40.605.10">
    <property type="entry name" value="Aldehyde Dehydrogenase, Chain A, domain 1"/>
    <property type="match status" value="1"/>
</dbReference>
<dbReference type="InterPro" id="IPR015590">
    <property type="entry name" value="Aldehyde_DH_dom"/>
</dbReference>
<keyword evidence="1 4" id="KW-0560">Oxidoreductase</keyword>
<proteinExistence type="predicted"/>